<accession>A0AAD5KPD5</accession>
<dbReference type="InterPro" id="IPR010422">
    <property type="entry name" value="Ccdc124/Oxs1"/>
</dbReference>
<protein>
    <recommendedName>
        <fullName evidence="4">Coiled-coil domain-containing protein</fullName>
    </recommendedName>
</protein>
<dbReference type="GO" id="GO:0006366">
    <property type="term" value="P:transcription by RNA polymerase II"/>
    <property type="evidence" value="ECO:0007669"/>
    <property type="project" value="TreeGrafter"/>
</dbReference>
<evidence type="ECO:0000256" key="2">
    <source>
        <dbReference type="ARBA" id="ARBA00023054"/>
    </source>
</evidence>
<feature type="compositionally biased region" description="Polar residues" evidence="3">
    <location>
        <begin position="81"/>
        <end position="96"/>
    </location>
</feature>
<dbReference type="InterPro" id="IPR054414">
    <property type="entry name" value="Ccdc124/Oxs1_C"/>
</dbReference>
<dbReference type="EMBL" id="JAIXMP010000005">
    <property type="protein sequence ID" value="KAI9272856.1"/>
    <property type="molecule type" value="Genomic_DNA"/>
</dbReference>
<keyword evidence="6" id="KW-1185">Reference proteome</keyword>
<comment type="caution">
    <text evidence="5">The sequence shown here is derived from an EMBL/GenBank/DDBJ whole genome shotgun (WGS) entry which is preliminary data.</text>
</comment>
<evidence type="ECO:0000313" key="6">
    <source>
        <dbReference type="Proteomes" id="UP001209540"/>
    </source>
</evidence>
<name>A0AAD5KPD5_9FUNG</name>
<evidence type="ECO:0000313" key="5">
    <source>
        <dbReference type="EMBL" id="KAI9272856.1"/>
    </source>
</evidence>
<proteinExistence type="inferred from homology"/>
<reference evidence="5" key="1">
    <citation type="journal article" date="2022" name="IScience">
        <title>Evolution of zygomycete secretomes and the origins of terrestrial fungal ecologies.</title>
        <authorList>
            <person name="Chang Y."/>
            <person name="Wang Y."/>
            <person name="Mondo S."/>
            <person name="Ahrendt S."/>
            <person name="Andreopoulos W."/>
            <person name="Barry K."/>
            <person name="Beard J."/>
            <person name="Benny G.L."/>
            <person name="Blankenship S."/>
            <person name="Bonito G."/>
            <person name="Cuomo C."/>
            <person name="Desiro A."/>
            <person name="Gervers K.A."/>
            <person name="Hundley H."/>
            <person name="Kuo A."/>
            <person name="LaButti K."/>
            <person name="Lang B.F."/>
            <person name="Lipzen A."/>
            <person name="O'Donnell K."/>
            <person name="Pangilinan J."/>
            <person name="Reynolds N."/>
            <person name="Sandor L."/>
            <person name="Smith M.E."/>
            <person name="Tsang A."/>
            <person name="Grigoriev I.V."/>
            <person name="Stajich J.E."/>
            <person name="Spatafora J.W."/>
        </authorList>
    </citation>
    <scope>NUCLEOTIDE SEQUENCE</scope>
    <source>
        <strain evidence="5">RSA 2281</strain>
    </source>
</reference>
<organism evidence="5 6">
    <name type="scientific">Phascolomyces articulosus</name>
    <dbReference type="NCBI Taxonomy" id="60185"/>
    <lineage>
        <taxon>Eukaryota</taxon>
        <taxon>Fungi</taxon>
        <taxon>Fungi incertae sedis</taxon>
        <taxon>Mucoromycota</taxon>
        <taxon>Mucoromycotina</taxon>
        <taxon>Mucoromycetes</taxon>
        <taxon>Mucorales</taxon>
        <taxon>Lichtheimiaceae</taxon>
        <taxon>Phascolomyces</taxon>
    </lineage>
</organism>
<dbReference type="GO" id="GO:0005634">
    <property type="term" value="C:nucleus"/>
    <property type="evidence" value="ECO:0007669"/>
    <property type="project" value="TreeGrafter"/>
</dbReference>
<feature type="region of interest" description="Disordered" evidence="3">
    <location>
        <begin position="76"/>
        <end position="104"/>
    </location>
</feature>
<feature type="domain" description="Coiled-coil" evidence="4">
    <location>
        <begin position="5"/>
        <end position="85"/>
    </location>
</feature>
<evidence type="ECO:0000256" key="3">
    <source>
        <dbReference type="SAM" id="MobiDB-lite"/>
    </source>
</evidence>
<dbReference type="GO" id="GO:0003713">
    <property type="term" value="F:transcription coactivator activity"/>
    <property type="evidence" value="ECO:0007669"/>
    <property type="project" value="TreeGrafter"/>
</dbReference>
<reference evidence="5" key="2">
    <citation type="submission" date="2023-02" db="EMBL/GenBank/DDBJ databases">
        <authorList>
            <consortium name="DOE Joint Genome Institute"/>
            <person name="Mondo S.J."/>
            <person name="Chang Y."/>
            <person name="Wang Y."/>
            <person name="Ahrendt S."/>
            <person name="Andreopoulos W."/>
            <person name="Barry K."/>
            <person name="Beard J."/>
            <person name="Benny G.L."/>
            <person name="Blankenship S."/>
            <person name="Bonito G."/>
            <person name="Cuomo C."/>
            <person name="Desiro A."/>
            <person name="Gervers K.A."/>
            <person name="Hundley H."/>
            <person name="Kuo A."/>
            <person name="LaButti K."/>
            <person name="Lang B.F."/>
            <person name="Lipzen A."/>
            <person name="O'Donnell K."/>
            <person name="Pangilinan J."/>
            <person name="Reynolds N."/>
            <person name="Sandor L."/>
            <person name="Smith M.W."/>
            <person name="Tsang A."/>
            <person name="Grigoriev I.V."/>
            <person name="Stajich J.E."/>
            <person name="Spatafora J.W."/>
        </authorList>
    </citation>
    <scope>NUCLEOTIDE SEQUENCE</scope>
    <source>
        <strain evidence="5">RSA 2281</strain>
    </source>
</reference>
<dbReference type="Proteomes" id="UP001209540">
    <property type="component" value="Unassembled WGS sequence"/>
</dbReference>
<dbReference type="PANTHER" id="PTHR21680">
    <property type="entry name" value="COILED-COIL DOMAIN-CONTAINING PROTEIN 124"/>
    <property type="match status" value="1"/>
</dbReference>
<dbReference type="PANTHER" id="PTHR21680:SF0">
    <property type="entry name" value="COILED-COIL DOMAIN-CONTAINING PROTEIN 124"/>
    <property type="match status" value="1"/>
</dbReference>
<comment type="similarity">
    <text evidence="1">Belongs to the CCDC124 family.</text>
</comment>
<sequence>IPEFSASNIDDALDLLTISDDKKGGAISNKDIERHPERRFKAALAAYEERELPRVRKENPGLRLSQLKEIIFKEFKKSPENPHNQENILAYNATSQDARDMKGK</sequence>
<feature type="non-terminal residue" evidence="5">
    <location>
        <position position="104"/>
    </location>
</feature>
<evidence type="ECO:0000259" key="4">
    <source>
        <dbReference type="Pfam" id="PF06244"/>
    </source>
</evidence>
<gene>
    <name evidence="5" type="ORF">BDA99DRAFT_432935</name>
</gene>
<dbReference type="Pfam" id="PF06244">
    <property type="entry name" value="Ccdc124"/>
    <property type="match status" value="1"/>
</dbReference>
<keyword evidence="2" id="KW-0175">Coiled coil</keyword>
<dbReference type="AlphaFoldDB" id="A0AAD5KPD5"/>
<evidence type="ECO:0000256" key="1">
    <source>
        <dbReference type="ARBA" id="ARBA00008296"/>
    </source>
</evidence>